<feature type="transmembrane region" description="Helical" evidence="8">
    <location>
        <begin position="188"/>
        <end position="205"/>
    </location>
</feature>
<dbReference type="PANTHER" id="PTHR30269:SF32">
    <property type="entry name" value="MEMBRANE TRANSPORTER PROTEIN-RELATED"/>
    <property type="match status" value="1"/>
</dbReference>
<evidence type="ECO:0000256" key="5">
    <source>
        <dbReference type="ARBA" id="ARBA00022692"/>
    </source>
</evidence>
<keyword evidence="10" id="KW-1185">Reference proteome</keyword>
<keyword evidence="6 8" id="KW-1133">Transmembrane helix</keyword>
<feature type="transmembrane region" description="Helical" evidence="8">
    <location>
        <begin position="125"/>
        <end position="146"/>
    </location>
</feature>
<sequence>MIFIFLIAGMVKGVIGLGLPTIAMGLLTLVMAPATAAGLLIIPSLATNIWQLLIGTDFFSLIKRFWTLLAGIFAGTLFSFLPELTSVSTWTGPALGMVLLAYGVWGLTAKKFPDPGRYEKWLSPLVGYITGCITAATGIFVIPAVPYLQSLRLNKNDLVQALGLAFTASTLALALQLAKGSELERIDYYLSAIALIPAVLGMYLGQYLRKFISESSFRRLFFIGLIILGGYMAIK</sequence>
<evidence type="ECO:0000256" key="1">
    <source>
        <dbReference type="ARBA" id="ARBA00004651"/>
    </source>
</evidence>
<reference evidence="9 10" key="1">
    <citation type="submission" date="2018-04" db="EMBL/GenBank/DDBJ databases">
        <title>Brenneria corticis sp.nov.</title>
        <authorList>
            <person name="Li Y."/>
        </authorList>
    </citation>
    <scope>NUCLEOTIDE SEQUENCE [LARGE SCALE GENOMIC DNA]</scope>
    <source>
        <strain evidence="9 10">CFCC 11842</strain>
    </source>
</reference>
<accession>A0A2U1U494</accession>
<evidence type="ECO:0000256" key="7">
    <source>
        <dbReference type="ARBA" id="ARBA00023136"/>
    </source>
</evidence>
<evidence type="ECO:0000256" key="4">
    <source>
        <dbReference type="ARBA" id="ARBA00022475"/>
    </source>
</evidence>
<keyword evidence="5 8" id="KW-0812">Transmembrane</keyword>
<protein>
    <recommendedName>
        <fullName evidence="8">Probable membrane transporter protein</fullName>
    </recommendedName>
</protein>
<feature type="transmembrane region" description="Helical" evidence="8">
    <location>
        <begin position="65"/>
        <end position="81"/>
    </location>
</feature>
<organism evidence="9 10">
    <name type="scientific">Brenneria corticis</name>
    <dbReference type="NCBI Taxonomy" id="2173106"/>
    <lineage>
        <taxon>Bacteria</taxon>
        <taxon>Pseudomonadati</taxon>
        <taxon>Pseudomonadota</taxon>
        <taxon>Gammaproteobacteria</taxon>
        <taxon>Enterobacterales</taxon>
        <taxon>Pectobacteriaceae</taxon>
        <taxon>Brenneria</taxon>
    </lineage>
</organism>
<evidence type="ECO:0000256" key="2">
    <source>
        <dbReference type="ARBA" id="ARBA00009142"/>
    </source>
</evidence>
<proteinExistence type="inferred from homology"/>
<keyword evidence="7 8" id="KW-0472">Membrane</keyword>
<evidence type="ECO:0000256" key="3">
    <source>
        <dbReference type="ARBA" id="ARBA00022448"/>
    </source>
</evidence>
<dbReference type="Pfam" id="PF01925">
    <property type="entry name" value="TauE"/>
    <property type="match status" value="1"/>
</dbReference>
<evidence type="ECO:0000313" key="10">
    <source>
        <dbReference type="Proteomes" id="UP000296159"/>
    </source>
</evidence>
<evidence type="ECO:0000256" key="6">
    <source>
        <dbReference type="ARBA" id="ARBA00022989"/>
    </source>
</evidence>
<dbReference type="Proteomes" id="UP000296159">
    <property type="component" value="Unassembled WGS sequence"/>
</dbReference>
<dbReference type="InterPro" id="IPR002781">
    <property type="entry name" value="TM_pro_TauE-like"/>
</dbReference>
<dbReference type="PANTHER" id="PTHR30269">
    <property type="entry name" value="TRANSMEMBRANE PROTEIN YFCA"/>
    <property type="match status" value="1"/>
</dbReference>
<dbReference type="GO" id="GO:0005886">
    <property type="term" value="C:plasma membrane"/>
    <property type="evidence" value="ECO:0007669"/>
    <property type="project" value="UniProtKB-SubCell"/>
</dbReference>
<name>A0A2U1U494_9GAMM</name>
<feature type="transmembrane region" description="Helical" evidence="8">
    <location>
        <begin position="26"/>
        <end position="53"/>
    </location>
</feature>
<keyword evidence="3" id="KW-0813">Transport</keyword>
<dbReference type="EMBL" id="QDKH01000009">
    <property type="protein sequence ID" value="PWC16488.1"/>
    <property type="molecule type" value="Genomic_DNA"/>
</dbReference>
<dbReference type="InterPro" id="IPR052017">
    <property type="entry name" value="TSUP"/>
</dbReference>
<dbReference type="AlphaFoldDB" id="A0A2U1U494"/>
<feature type="transmembrane region" description="Helical" evidence="8">
    <location>
        <begin position="87"/>
        <end position="105"/>
    </location>
</feature>
<feature type="transmembrane region" description="Helical" evidence="8">
    <location>
        <begin position="158"/>
        <end position="176"/>
    </location>
</feature>
<comment type="similarity">
    <text evidence="2 8">Belongs to the 4-toluene sulfonate uptake permease (TSUP) (TC 2.A.102) family.</text>
</comment>
<gene>
    <name evidence="9" type="ORF">DDT56_10090</name>
</gene>
<evidence type="ECO:0000313" key="9">
    <source>
        <dbReference type="EMBL" id="PWC16488.1"/>
    </source>
</evidence>
<feature type="transmembrane region" description="Helical" evidence="8">
    <location>
        <begin position="217"/>
        <end position="234"/>
    </location>
</feature>
<comment type="caution">
    <text evidence="9">The sequence shown here is derived from an EMBL/GenBank/DDBJ whole genome shotgun (WGS) entry which is preliminary data.</text>
</comment>
<comment type="subcellular location">
    <subcellularLocation>
        <location evidence="1 8">Cell membrane</location>
        <topology evidence="1 8">Multi-pass membrane protein</topology>
    </subcellularLocation>
</comment>
<evidence type="ECO:0000256" key="8">
    <source>
        <dbReference type="RuleBase" id="RU363041"/>
    </source>
</evidence>
<keyword evidence="4 8" id="KW-1003">Cell membrane</keyword>